<organism evidence="2 3">
    <name type="scientific">Evansella caseinilytica</name>
    <dbReference type="NCBI Taxonomy" id="1503961"/>
    <lineage>
        <taxon>Bacteria</taxon>
        <taxon>Bacillati</taxon>
        <taxon>Bacillota</taxon>
        <taxon>Bacilli</taxon>
        <taxon>Bacillales</taxon>
        <taxon>Bacillaceae</taxon>
        <taxon>Evansella</taxon>
    </lineage>
</organism>
<evidence type="ECO:0000313" key="3">
    <source>
        <dbReference type="Proteomes" id="UP000198935"/>
    </source>
</evidence>
<dbReference type="Pfam" id="PF12385">
    <property type="entry name" value="Peptidase_C70"/>
    <property type="match status" value="1"/>
</dbReference>
<dbReference type="EMBL" id="FNPI01000005">
    <property type="protein sequence ID" value="SDZ03643.1"/>
    <property type="molecule type" value="Genomic_DNA"/>
</dbReference>
<proteinExistence type="predicted"/>
<keyword evidence="1" id="KW-0732">Signal</keyword>
<evidence type="ECO:0000256" key="1">
    <source>
        <dbReference type="SAM" id="SignalP"/>
    </source>
</evidence>
<keyword evidence="3" id="KW-1185">Reference proteome</keyword>
<keyword evidence="2" id="KW-0645">Protease</keyword>
<reference evidence="3" key="1">
    <citation type="submission" date="2016-10" db="EMBL/GenBank/DDBJ databases">
        <authorList>
            <person name="Varghese N."/>
            <person name="Submissions S."/>
        </authorList>
    </citation>
    <scope>NUCLEOTIDE SEQUENCE [LARGE SCALE GENOMIC DNA]</scope>
    <source>
        <strain evidence="3">SP</strain>
    </source>
</reference>
<dbReference type="Proteomes" id="UP000198935">
    <property type="component" value="Unassembled WGS sequence"/>
</dbReference>
<dbReference type="AlphaFoldDB" id="A0A1H3PRT3"/>
<feature type="chain" id="PRO_5038507768" evidence="1">
    <location>
        <begin position="23"/>
        <end position="182"/>
    </location>
</feature>
<protein>
    <submittedName>
        <fullName evidence="2">Papain-like cysteine protease AvrRpt2</fullName>
    </submittedName>
</protein>
<dbReference type="GO" id="GO:0006508">
    <property type="term" value="P:proteolysis"/>
    <property type="evidence" value="ECO:0007669"/>
    <property type="project" value="UniProtKB-KW"/>
</dbReference>
<dbReference type="Gene3D" id="3.90.70.10">
    <property type="entry name" value="Cysteine proteinases"/>
    <property type="match status" value="1"/>
</dbReference>
<name>A0A1H3PRT3_9BACI</name>
<accession>A0A1H3PRT3</accession>
<dbReference type="GO" id="GO:0008233">
    <property type="term" value="F:peptidase activity"/>
    <property type="evidence" value="ECO:0007669"/>
    <property type="project" value="UniProtKB-KW"/>
</dbReference>
<keyword evidence="2" id="KW-0378">Hydrolase</keyword>
<dbReference type="OrthoDB" id="123420at2"/>
<dbReference type="STRING" id="1503961.SAMN05421736_105169"/>
<dbReference type="InterPro" id="IPR022118">
    <property type="entry name" value="Peptidase_C70_AvrRpt2"/>
</dbReference>
<evidence type="ECO:0000313" key="2">
    <source>
        <dbReference type="EMBL" id="SDZ03643.1"/>
    </source>
</evidence>
<feature type="signal peptide" evidence="1">
    <location>
        <begin position="1"/>
        <end position="22"/>
    </location>
</feature>
<gene>
    <name evidence="2" type="ORF">SAMN05421736_105169</name>
</gene>
<sequence>MNKKRLLPFLIFVTAFSTIFVAQISAASLSNYPSVVQEKSNWCWAATGSSILKYYGLSVSQCNFYKEAKVNSSCSANETGTITEVMRGLSSYNVGSSLYSGAYSFSGAKYQIDDSKPLWVRWRWSSGTGHAVVIYGYYTAMSTNYVYYMDPASGTKTSMAYSSFVGGGNYKQTWTHTLYNVY</sequence>